<evidence type="ECO:0000313" key="1">
    <source>
        <dbReference type="EMBL" id="ARD98308.1"/>
    </source>
</evidence>
<evidence type="ECO:0000313" key="2">
    <source>
        <dbReference type="Proteomes" id="UP000192085"/>
    </source>
</evidence>
<dbReference type="AlphaFoldDB" id="A0A1V0NEE2"/>
<protein>
    <submittedName>
        <fullName evidence="1">Uncharacterized protein</fullName>
    </submittedName>
</protein>
<proteinExistence type="predicted"/>
<dbReference type="RefSeq" id="WP_032951429.1">
    <property type="nucleotide sequence ID" value="NZ_CP015897.1"/>
</dbReference>
<organism evidence="1 2">
    <name type="scientific">Lactococcus lactis subsp. lactis</name>
    <name type="common">Streptococcus lactis</name>
    <dbReference type="NCBI Taxonomy" id="1360"/>
    <lineage>
        <taxon>Bacteria</taxon>
        <taxon>Bacillati</taxon>
        <taxon>Bacillota</taxon>
        <taxon>Bacilli</taxon>
        <taxon>Lactobacillales</taxon>
        <taxon>Streptococcaceae</taxon>
        <taxon>Lactococcus</taxon>
    </lineage>
</organism>
<gene>
    <name evidence="1" type="ORF">LL275_0673</name>
</gene>
<dbReference type="EMBL" id="CP015897">
    <property type="protein sequence ID" value="ARD98308.1"/>
    <property type="molecule type" value="Genomic_DNA"/>
</dbReference>
<name>A0A1V0NEE2_LACLL</name>
<accession>A0A1V0NEE2</accession>
<reference evidence="1 2" key="1">
    <citation type="journal article" date="2017" name="BMC Genomics">
        <title>Comparative and functional genomics of the Lactococcus lactis taxon; insights into evolution and niche adaptation.</title>
        <authorList>
            <person name="Kelleher P."/>
            <person name="Bottacini F."/>
            <person name="Mahony J."/>
            <person name="Kilcawley K.N."/>
            <person name="van Sinderen D."/>
        </authorList>
    </citation>
    <scope>NUCLEOTIDE SEQUENCE [LARGE SCALE GENOMIC DNA]</scope>
    <source>
        <strain evidence="1 2">275</strain>
    </source>
</reference>
<dbReference type="Proteomes" id="UP000192085">
    <property type="component" value="Chromosome"/>
</dbReference>
<sequence length="59" mass="7002">MFYWFTASSKEAQIHYDKTIVNKVEYKNIEEFFTSEQKLMINSEDLNYWGAVAGKSNKK</sequence>